<dbReference type="Proteomes" id="UP000536534">
    <property type="component" value="Unassembled WGS sequence"/>
</dbReference>
<dbReference type="Pfam" id="PF03009">
    <property type="entry name" value="GDPD"/>
    <property type="match status" value="1"/>
</dbReference>
<gene>
    <name evidence="2" type="ORF">GX576_06405</name>
</gene>
<evidence type="ECO:0000313" key="3">
    <source>
        <dbReference type="Proteomes" id="UP000536534"/>
    </source>
</evidence>
<dbReference type="PANTHER" id="PTHR46211">
    <property type="entry name" value="GLYCEROPHOSPHORYL DIESTER PHOSPHODIESTERASE"/>
    <property type="match status" value="1"/>
</dbReference>
<proteinExistence type="predicted"/>
<protein>
    <submittedName>
        <fullName evidence="2">Glycerophosphodiester phosphodiesterase</fullName>
    </submittedName>
</protein>
<comment type="caution">
    <text evidence="2">The sequence shown here is derived from an EMBL/GenBank/DDBJ whole genome shotgun (WGS) entry which is preliminary data.</text>
</comment>
<feature type="domain" description="GP-PDE" evidence="1">
    <location>
        <begin position="20"/>
        <end position="310"/>
    </location>
</feature>
<dbReference type="GO" id="GO:0008081">
    <property type="term" value="F:phosphoric diester hydrolase activity"/>
    <property type="evidence" value="ECO:0007669"/>
    <property type="project" value="InterPro"/>
</dbReference>
<dbReference type="Gene3D" id="3.20.20.190">
    <property type="entry name" value="Phosphatidylinositol (PI) phosphodiesterase"/>
    <property type="match status" value="1"/>
</dbReference>
<dbReference type="SUPFAM" id="SSF51695">
    <property type="entry name" value="PLC-like phosphodiesterases"/>
    <property type="match status" value="1"/>
</dbReference>
<dbReference type="PROSITE" id="PS51704">
    <property type="entry name" value="GP_PDE"/>
    <property type="match status" value="1"/>
</dbReference>
<dbReference type="EMBL" id="JAAYYV010000169">
    <property type="protein sequence ID" value="NLF54017.1"/>
    <property type="molecule type" value="Genomic_DNA"/>
</dbReference>
<dbReference type="InterPro" id="IPR017946">
    <property type="entry name" value="PLC-like_Pdiesterase_TIM-brl"/>
</dbReference>
<dbReference type="PROSITE" id="PS50007">
    <property type="entry name" value="PIPLC_X_DOMAIN"/>
    <property type="match status" value="1"/>
</dbReference>
<dbReference type="InterPro" id="IPR030395">
    <property type="entry name" value="GP_PDE_dom"/>
</dbReference>
<evidence type="ECO:0000259" key="1">
    <source>
        <dbReference type="PROSITE" id="PS51704"/>
    </source>
</evidence>
<reference evidence="2 3" key="1">
    <citation type="journal article" date="2020" name="Biotechnol. Biofuels">
        <title>New insights from the biogas microbiome by comprehensive genome-resolved metagenomics of nearly 1600 species originating from multiple anaerobic digesters.</title>
        <authorList>
            <person name="Campanaro S."/>
            <person name="Treu L."/>
            <person name="Rodriguez-R L.M."/>
            <person name="Kovalovszki A."/>
            <person name="Ziels R.M."/>
            <person name="Maus I."/>
            <person name="Zhu X."/>
            <person name="Kougias P.G."/>
            <person name="Basile A."/>
            <person name="Luo G."/>
            <person name="Schluter A."/>
            <person name="Konstantinidis K.T."/>
            <person name="Angelidaki I."/>
        </authorList>
    </citation>
    <scope>NUCLEOTIDE SEQUENCE [LARGE SCALE GENOMIC DNA]</scope>
    <source>
        <strain evidence="2">AS06rmzACSIP_256</strain>
    </source>
</reference>
<organism evidence="2 3">
    <name type="scientific">Thauera phenolivorans</name>
    <dbReference type="NCBI Taxonomy" id="1792543"/>
    <lineage>
        <taxon>Bacteria</taxon>
        <taxon>Pseudomonadati</taxon>
        <taxon>Pseudomonadota</taxon>
        <taxon>Betaproteobacteria</taxon>
        <taxon>Rhodocyclales</taxon>
        <taxon>Zoogloeaceae</taxon>
        <taxon>Thauera</taxon>
    </lineage>
</organism>
<name>A0A7X7LV86_9RHOO</name>
<dbReference type="GO" id="GO:0006629">
    <property type="term" value="P:lipid metabolic process"/>
    <property type="evidence" value="ECO:0007669"/>
    <property type="project" value="InterPro"/>
</dbReference>
<sequence>MRSPRTLLSPSGHPLAAGRTIVVGHRGARAFAPENTLPAFEKAAALGCAMVELDVHPARDGELVVHHDDRLGRCTDVAARYPGRADDFISDFDAAELRTLDAGSWHARELALPAARRQAFLRTLGEAELARHLPAAERLRLAAGDIRIPTLAEVLALARRCDLMLNIEIKSIPRLYEGVAAAVVERVRAAGLARSVLVSSFDHEQLLALRALDDEIATGVLTGERLARPADYLRLLDADAYHPCCHGEGDSLGFGSVSGRLDTRGIDQVRAAGGMVFVWTCNDPVQMEALCRAGVSGIITDYPNRFPFAADG</sequence>
<evidence type="ECO:0000313" key="2">
    <source>
        <dbReference type="EMBL" id="NLF54017.1"/>
    </source>
</evidence>
<accession>A0A7X7LV86</accession>
<dbReference type="AlphaFoldDB" id="A0A7X7LV86"/>
<dbReference type="PANTHER" id="PTHR46211:SF1">
    <property type="entry name" value="GLYCEROPHOSPHODIESTER PHOSPHODIESTERASE, CYTOPLASMIC"/>
    <property type="match status" value="1"/>
</dbReference>